<keyword evidence="1" id="KW-0472">Membrane</keyword>
<reference evidence="2 3" key="1">
    <citation type="submission" date="2008-01" db="EMBL/GenBank/DDBJ databases">
        <title>Yersinia pestis Strain IP275 project at JCVI/TIGR.</title>
        <authorList>
            <person name="Ravel J."/>
            <person name="Eppinger M."/>
            <person name="Fricke W.F."/>
            <person name="Rosovitz M."/>
            <person name="Lindler L.E."/>
            <person name="Bearden S."/>
            <person name="Shriefer M."/>
        </authorList>
    </citation>
    <scope>NUCLEOTIDE SEQUENCE [LARGE SCALE GENOMIC DNA]</scope>
    <source>
        <strain evidence="2 3">IP275</strain>
    </source>
</reference>
<dbReference type="AlphaFoldDB" id="A0AAV3B3Y1"/>
<organism evidence="2 3">
    <name type="scientific">Yersinia pestis biovar Orientalis str. IP275</name>
    <dbReference type="NCBI Taxonomy" id="373665"/>
    <lineage>
        <taxon>Bacteria</taxon>
        <taxon>Pseudomonadati</taxon>
        <taxon>Pseudomonadota</taxon>
        <taxon>Gammaproteobacteria</taxon>
        <taxon>Enterobacterales</taxon>
        <taxon>Yersiniaceae</taxon>
        <taxon>Yersinia</taxon>
    </lineage>
</organism>
<feature type="transmembrane region" description="Helical" evidence="1">
    <location>
        <begin position="15"/>
        <end position="37"/>
    </location>
</feature>
<gene>
    <name evidence="2" type="ORF">YPIP275_4686</name>
</gene>
<keyword evidence="1" id="KW-0812">Transmembrane</keyword>
<sequence>MSLESALSSLGFRHWQWTEICAFEAALPALMLIHLLVKMSQLFAR</sequence>
<evidence type="ECO:0000313" key="3">
    <source>
        <dbReference type="Proteomes" id="UP000004430"/>
    </source>
</evidence>
<proteinExistence type="predicted"/>
<evidence type="ECO:0000256" key="1">
    <source>
        <dbReference type="SAM" id="Phobius"/>
    </source>
</evidence>
<keyword evidence="1" id="KW-1133">Transmembrane helix</keyword>
<dbReference type="EMBL" id="AAOS02000047">
    <property type="protein sequence ID" value="EDR30404.1"/>
    <property type="molecule type" value="Genomic_DNA"/>
</dbReference>
<accession>A0AAV3B3Y1</accession>
<name>A0AAV3B3Y1_YERPE</name>
<evidence type="ECO:0000313" key="2">
    <source>
        <dbReference type="EMBL" id="EDR30404.1"/>
    </source>
</evidence>
<comment type="caution">
    <text evidence="2">The sequence shown here is derived from an EMBL/GenBank/DDBJ whole genome shotgun (WGS) entry which is preliminary data.</text>
</comment>
<reference evidence="2 3" key="2">
    <citation type="submission" date="2010-03" db="EMBL/GenBank/DDBJ databases">
        <authorList>
            <person name="Payne S.H."/>
            <person name="Sutton G.G."/>
        </authorList>
    </citation>
    <scope>NUCLEOTIDE SEQUENCE [LARGE SCALE GENOMIC DNA]</scope>
    <source>
        <strain evidence="2 3">IP275</strain>
    </source>
</reference>
<dbReference type="Proteomes" id="UP000004430">
    <property type="component" value="Unassembled WGS sequence"/>
</dbReference>
<protein>
    <submittedName>
        <fullName evidence="2">Uncharacterized protein</fullName>
    </submittedName>
</protein>